<dbReference type="GO" id="GO:0005524">
    <property type="term" value="F:ATP binding"/>
    <property type="evidence" value="ECO:0007669"/>
    <property type="project" value="InterPro"/>
</dbReference>
<feature type="transmembrane region" description="Helical" evidence="5">
    <location>
        <begin position="147"/>
        <end position="165"/>
    </location>
</feature>
<feature type="domain" description="ABC transmembrane type-1" evidence="7">
    <location>
        <begin position="45"/>
        <end position="314"/>
    </location>
</feature>
<evidence type="ECO:0000313" key="9">
    <source>
        <dbReference type="Proteomes" id="UP000215005"/>
    </source>
</evidence>
<dbReference type="InterPro" id="IPR003439">
    <property type="entry name" value="ABC_transporter-like_ATP-bd"/>
</dbReference>
<feature type="transmembrane region" description="Helical" evidence="5">
    <location>
        <begin position="69"/>
        <end position="88"/>
    </location>
</feature>
<dbReference type="InterPro" id="IPR027417">
    <property type="entry name" value="P-loop_NTPase"/>
</dbReference>
<dbReference type="InterPro" id="IPR011527">
    <property type="entry name" value="ABC1_TM_dom"/>
</dbReference>
<dbReference type="OrthoDB" id="4966664at2"/>
<dbReference type="RefSeq" id="WP_094932225.1">
    <property type="nucleotide sequence ID" value="NZ_CP022753.1"/>
</dbReference>
<dbReference type="EMBL" id="CP022753">
    <property type="protein sequence ID" value="ASU82237.1"/>
    <property type="molecule type" value="Genomic_DNA"/>
</dbReference>
<feature type="transmembrane region" description="Helical" evidence="5">
    <location>
        <begin position="171"/>
        <end position="190"/>
    </location>
</feature>
<dbReference type="PANTHER" id="PTHR43394">
    <property type="entry name" value="ATP-DEPENDENT PERMEASE MDL1, MITOCHONDRIAL"/>
    <property type="match status" value="1"/>
</dbReference>
<feature type="transmembrane region" description="Helical" evidence="5">
    <location>
        <begin position="291"/>
        <end position="313"/>
    </location>
</feature>
<dbReference type="GO" id="GO:0015421">
    <property type="term" value="F:ABC-type oligopeptide transporter activity"/>
    <property type="evidence" value="ECO:0007669"/>
    <property type="project" value="TreeGrafter"/>
</dbReference>
<dbReference type="InterPro" id="IPR017871">
    <property type="entry name" value="ABC_transporter-like_CS"/>
</dbReference>
<dbReference type="SUPFAM" id="SSF52540">
    <property type="entry name" value="P-loop containing nucleoside triphosphate hydrolases"/>
    <property type="match status" value="1"/>
</dbReference>
<reference evidence="8 9" key="1">
    <citation type="submission" date="2017-08" db="EMBL/GenBank/DDBJ databases">
        <title>The complete genome sequence of Nocardiopsis gilva YIM 90087.</title>
        <authorList>
            <person name="Yin M."/>
            <person name="Tang S."/>
        </authorList>
    </citation>
    <scope>NUCLEOTIDE SEQUENCE [LARGE SCALE GENOMIC DNA]</scope>
    <source>
        <strain evidence="8 9">YIM 90087</strain>
    </source>
</reference>
<dbReference type="PANTHER" id="PTHR43394:SF1">
    <property type="entry name" value="ATP-BINDING CASSETTE SUB-FAMILY B MEMBER 10, MITOCHONDRIAL"/>
    <property type="match status" value="1"/>
</dbReference>
<keyword evidence="9" id="KW-1185">Reference proteome</keyword>
<evidence type="ECO:0000259" key="6">
    <source>
        <dbReference type="PROSITE" id="PS50893"/>
    </source>
</evidence>
<keyword evidence="2 5" id="KW-0812">Transmembrane</keyword>
<dbReference type="Gene3D" id="3.40.50.300">
    <property type="entry name" value="P-loop containing nucleotide triphosphate hydrolases"/>
    <property type="match status" value="1"/>
</dbReference>
<protein>
    <submittedName>
        <fullName evidence="8">ABC transporter permease</fullName>
    </submittedName>
</protein>
<sequence length="604" mass="64285">MRALPERDPGTPDHRSAGRYLAWLARKQWWALIISTAYVTVYYSLQALLPAVFGAAVDNALTSGEPGQLLLWAGAITGMGTGLALLIVPSHRAEAYNWYDAAYRTVQVVTRGSTRLGSTLARRLPTGEVVAVGTTDIDDIGDLFEHAARIFSSFLTIALVSVLMLRSSVPMGLAVLVGVPLIVLCSGPLMRPLHRRETKQRDLQAEVATRASDIVAGLRVLRGIGGEHMSETRYTAESQRARAAGVHVGWLTAGLRALQVLLPGLLVTGIIWFGARLALAGEITVGQLVTFYGYTAYLMMPVHGLMRSANLVISAHVSARRIVKILALPHDLPEPERPAAAPEGDIVLHDPGSGVTVPAGRLTGIACTDVEQAALIADRLGRYRDGPEAEVTMRAAVAGDGEQEGASAPVRLRDLPLDHVRERILVGTNSAVLFSGSLREELSPDGGAADEELHSALHAACADDIVTALPGGLDGHVADHGREFSGGQQQRLRLGRALLADPEVLILVEPASAVDAHTESTIAARLGAARRGRTTVVLTTSPLLLDQADHVVFVDDGRVVAEGTHHDLLHDEPRYSTTVLRSAIDDGDDLDTGRATPASAGENR</sequence>
<dbReference type="InterPro" id="IPR039421">
    <property type="entry name" value="Type_1_exporter"/>
</dbReference>
<feature type="transmembrane region" description="Helical" evidence="5">
    <location>
        <begin position="260"/>
        <end position="279"/>
    </location>
</feature>
<evidence type="ECO:0000256" key="5">
    <source>
        <dbReference type="SAM" id="Phobius"/>
    </source>
</evidence>
<evidence type="ECO:0000313" key="8">
    <source>
        <dbReference type="EMBL" id="ASU82237.1"/>
    </source>
</evidence>
<dbReference type="SUPFAM" id="SSF90123">
    <property type="entry name" value="ABC transporter transmembrane region"/>
    <property type="match status" value="1"/>
</dbReference>
<dbReference type="PROSITE" id="PS50893">
    <property type="entry name" value="ABC_TRANSPORTER_2"/>
    <property type="match status" value="1"/>
</dbReference>
<dbReference type="InterPro" id="IPR036640">
    <property type="entry name" value="ABC1_TM_sf"/>
</dbReference>
<evidence type="ECO:0000259" key="7">
    <source>
        <dbReference type="PROSITE" id="PS50929"/>
    </source>
</evidence>
<dbReference type="Proteomes" id="UP000215005">
    <property type="component" value="Chromosome"/>
</dbReference>
<dbReference type="CDD" id="cd07346">
    <property type="entry name" value="ABC_6TM_exporters"/>
    <property type="match status" value="1"/>
</dbReference>
<dbReference type="Pfam" id="PF00005">
    <property type="entry name" value="ABC_tran"/>
    <property type="match status" value="1"/>
</dbReference>
<accession>A0A223S2E0</accession>
<evidence type="ECO:0000256" key="1">
    <source>
        <dbReference type="ARBA" id="ARBA00004651"/>
    </source>
</evidence>
<evidence type="ECO:0000256" key="3">
    <source>
        <dbReference type="ARBA" id="ARBA00022989"/>
    </source>
</evidence>
<name>A0A223S2E0_9ACTN</name>
<feature type="transmembrane region" description="Helical" evidence="5">
    <location>
        <begin position="29"/>
        <end position="49"/>
    </location>
</feature>
<dbReference type="GO" id="GO:0005886">
    <property type="term" value="C:plasma membrane"/>
    <property type="evidence" value="ECO:0007669"/>
    <property type="project" value="UniProtKB-SubCell"/>
</dbReference>
<keyword evidence="3 5" id="KW-1133">Transmembrane helix</keyword>
<keyword evidence="4 5" id="KW-0472">Membrane</keyword>
<feature type="domain" description="ABC transporter" evidence="6">
    <location>
        <begin position="317"/>
        <end position="581"/>
    </location>
</feature>
<dbReference type="KEGG" id="ngv:CDO52_05055"/>
<comment type="subcellular location">
    <subcellularLocation>
        <location evidence="1">Cell membrane</location>
        <topology evidence="1">Multi-pass membrane protein</topology>
    </subcellularLocation>
</comment>
<evidence type="ECO:0000256" key="2">
    <source>
        <dbReference type="ARBA" id="ARBA00022692"/>
    </source>
</evidence>
<organism evidence="8 9">
    <name type="scientific">Nocardiopsis gilva YIM 90087</name>
    <dbReference type="NCBI Taxonomy" id="1235441"/>
    <lineage>
        <taxon>Bacteria</taxon>
        <taxon>Bacillati</taxon>
        <taxon>Actinomycetota</taxon>
        <taxon>Actinomycetes</taxon>
        <taxon>Streptosporangiales</taxon>
        <taxon>Nocardiopsidaceae</taxon>
        <taxon>Nocardiopsis</taxon>
    </lineage>
</organism>
<evidence type="ECO:0000256" key="4">
    <source>
        <dbReference type="ARBA" id="ARBA00023136"/>
    </source>
</evidence>
<dbReference type="Pfam" id="PF00664">
    <property type="entry name" value="ABC_membrane"/>
    <property type="match status" value="1"/>
</dbReference>
<gene>
    <name evidence="8" type="ORF">CDO52_05055</name>
</gene>
<dbReference type="Gene3D" id="1.20.1560.10">
    <property type="entry name" value="ABC transporter type 1, transmembrane domain"/>
    <property type="match status" value="1"/>
</dbReference>
<dbReference type="GO" id="GO:0016887">
    <property type="term" value="F:ATP hydrolysis activity"/>
    <property type="evidence" value="ECO:0007669"/>
    <property type="project" value="InterPro"/>
</dbReference>
<proteinExistence type="predicted"/>
<dbReference type="AlphaFoldDB" id="A0A223S2E0"/>
<dbReference type="PROSITE" id="PS00211">
    <property type="entry name" value="ABC_TRANSPORTER_1"/>
    <property type="match status" value="1"/>
</dbReference>
<dbReference type="PROSITE" id="PS50929">
    <property type="entry name" value="ABC_TM1F"/>
    <property type="match status" value="1"/>
</dbReference>